<dbReference type="PANTHER" id="PTHR47385">
    <property type="entry name" value="CALPONIN"/>
    <property type="match status" value="1"/>
</dbReference>
<dbReference type="PANTHER" id="PTHR47385:SF14">
    <property type="entry name" value="TRANSGELIN"/>
    <property type="match status" value="1"/>
</dbReference>
<gene>
    <name evidence="4" type="ORF">C8F04DRAFT_726428</name>
</gene>
<dbReference type="SMART" id="SM00233">
    <property type="entry name" value="PH"/>
    <property type="match status" value="1"/>
</dbReference>
<dbReference type="EMBL" id="JARJCM010000009">
    <property type="protein sequence ID" value="KAJ7043662.1"/>
    <property type="molecule type" value="Genomic_DNA"/>
</dbReference>
<dbReference type="CDD" id="cd00014">
    <property type="entry name" value="CH_SF"/>
    <property type="match status" value="1"/>
</dbReference>
<evidence type="ECO:0000313" key="5">
    <source>
        <dbReference type="Proteomes" id="UP001218188"/>
    </source>
</evidence>
<dbReference type="SUPFAM" id="SSF47576">
    <property type="entry name" value="Calponin-homology domain, CH-domain"/>
    <property type="match status" value="1"/>
</dbReference>
<feature type="domain" description="Calponin-homology (CH)" evidence="3">
    <location>
        <begin position="243"/>
        <end position="356"/>
    </location>
</feature>
<dbReference type="InterPro" id="IPR001715">
    <property type="entry name" value="CH_dom"/>
</dbReference>
<proteinExistence type="predicted"/>
<feature type="region of interest" description="Disordered" evidence="1">
    <location>
        <begin position="133"/>
        <end position="174"/>
    </location>
</feature>
<evidence type="ECO:0000256" key="1">
    <source>
        <dbReference type="SAM" id="MobiDB-lite"/>
    </source>
</evidence>
<dbReference type="Proteomes" id="UP001218188">
    <property type="component" value="Unassembled WGS sequence"/>
</dbReference>
<dbReference type="InterPro" id="IPR050606">
    <property type="entry name" value="Calponin-like"/>
</dbReference>
<evidence type="ECO:0000259" key="3">
    <source>
        <dbReference type="PROSITE" id="PS50021"/>
    </source>
</evidence>
<dbReference type="GO" id="GO:0015629">
    <property type="term" value="C:actin cytoskeleton"/>
    <property type="evidence" value="ECO:0007669"/>
    <property type="project" value="TreeGrafter"/>
</dbReference>
<organism evidence="4 5">
    <name type="scientific">Mycena alexandri</name>
    <dbReference type="NCBI Taxonomy" id="1745969"/>
    <lineage>
        <taxon>Eukaryota</taxon>
        <taxon>Fungi</taxon>
        <taxon>Dikarya</taxon>
        <taxon>Basidiomycota</taxon>
        <taxon>Agaricomycotina</taxon>
        <taxon>Agaricomycetes</taxon>
        <taxon>Agaricomycetidae</taxon>
        <taxon>Agaricales</taxon>
        <taxon>Marasmiineae</taxon>
        <taxon>Mycenaceae</taxon>
        <taxon>Mycena</taxon>
    </lineage>
</organism>
<feature type="domain" description="PH" evidence="2">
    <location>
        <begin position="9"/>
        <end position="108"/>
    </location>
</feature>
<dbReference type="InterPro" id="IPR011993">
    <property type="entry name" value="PH-like_dom_sf"/>
</dbReference>
<name>A0AAD6TGT6_9AGAR</name>
<dbReference type="PROSITE" id="PS50003">
    <property type="entry name" value="PH_DOMAIN"/>
    <property type="match status" value="1"/>
</dbReference>
<dbReference type="Gene3D" id="1.10.418.10">
    <property type="entry name" value="Calponin-like domain"/>
    <property type="match status" value="1"/>
</dbReference>
<dbReference type="PROSITE" id="PS50021">
    <property type="entry name" value="CH"/>
    <property type="match status" value="1"/>
</dbReference>
<sequence length="443" mass="49429">MVFHSADSDTMKEGPVTVKKAGLISSWRGWSDKWIVLKARSLIVYKNRFAPETAVQISLNSITRIERTHSSRKRYCLLLESHSTRFLFAFRSDEELYNWHDKIYAFSPLMLFKADDDAVMEFDLENSIIRGYSSSGDSPDLSSRPSTPQTLPGTKMPVDDDSMPPLPPYTHSPAPSRQFLLDLEDLRGQQAPPVESVPSSSKSLRPAERKLIREAVSLMCNLMEPRLLRKSEPGGEKPIDLVEIRLRSLLRLKRRWGPGKIDVAETEEMETFAVALRDGYVLCQLLNTLHSSPVVRPDARGQDYNSSLNITKFLAACATYGLPTEELFLPLDLLEASAYSLVRVAGTVIALVEFSEAQSSPRSTPPKALPSTIADDPPSAILRATADLREWVETFIALTRQNMISDQVAALVPDEVAFEQDSDFVRLIIGLSYGIVLICVAVK</sequence>
<reference evidence="4" key="1">
    <citation type="submission" date="2023-03" db="EMBL/GenBank/DDBJ databases">
        <title>Massive genome expansion in bonnet fungi (Mycena s.s.) driven by repeated elements and novel gene families across ecological guilds.</title>
        <authorList>
            <consortium name="Lawrence Berkeley National Laboratory"/>
            <person name="Harder C.B."/>
            <person name="Miyauchi S."/>
            <person name="Viragh M."/>
            <person name="Kuo A."/>
            <person name="Thoen E."/>
            <person name="Andreopoulos B."/>
            <person name="Lu D."/>
            <person name="Skrede I."/>
            <person name="Drula E."/>
            <person name="Henrissat B."/>
            <person name="Morin E."/>
            <person name="Kohler A."/>
            <person name="Barry K."/>
            <person name="LaButti K."/>
            <person name="Morin E."/>
            <person name="Salamov A."/>
            <person name="Lipzen A."/>
            <person name="Mereny Z."/>
            <person name="Hegedus B."/>
            <person name="Baldrian P."/>
            <person name="Stursova M."/>
            <person name="Weitz H."/>
            <person name="Taylor A."/>
            <person name="Grigoriev I.V."/>
            <person name="Nagy L.G."/>
            <person name="Martin F."/>
            <person name="Kauserud H."/>
        </authorList>
    </citation>
    <scope>NUCLEOTIDE SEQUENCE</scope>
    <source>
        <strain evidence="4">CBHHK200</strain>
    </source>
</reference>
<dbReference type="Pfam" id="PF00169">
    <property type="entry name" value="PH"/>
    <property type="match status" value="1"/>
</dbReference>
<dbReference type="PRINTS" id="PR00888">
    <property type="entry name" value="SM22CALPONIN"/>
</dbReference>
<evidence type="ECO:0008006" key="6">
    <source>
        <dbReference type="Google" id="ProtNLM"/>
    </source>
</evidence>
<dbReference type="InterPro" id="IPR003096">
    <property type="entry name" value="SM22_calponin"/>
</dbReference>
<dbReference type="AlphaFoldDB" id="A0AAD6TGT6"/>
<evidence type="ECO:0000313" key="4">
    <source>
        <dbReference type="EMBL" id="KAJ7043662.1"/>
    </source>
</evidence>
<dbReference type="Pfam" id="PF00307">
    <property type="entry name" value="CH"/>
    <property type="match status" value="1"/>
</dbReference>
<dbReference type="GO" id="GO:0007015">
    <property type="term" value="P:actin filament organization"/>
    <property type="evidence" value="ECO:0007669"/>
    <property type="project" value="TreeGrafter"/>
</dbReference>
<dbReference type="Gene3D" id="2.30.29.30">
    <property type="entry name" value="Pleckstrin-homology domain (PH domain)/Phosphotyrosine-binding domain (PTB)"/>
    <property type="match status" value="1"/>
</dbReference>
<keyword evidence="5" id="KW-1185">Reference proteome</keyword>
<comment type="caution">
    <text evidence="4">The sequence shown here is derived from an EMBL/GenBank/DDBJ whole genome shotgun (WGS) entry which is preliminary data.</text>
</comment>
<protein>
    <recommendedName>
        <fullName evidence="6">PH domain-containing protein</fullName>
    </recommendedName>
</protein>
<accession>A0AAD6TGT6</accession>
<dbReference type="InterPro" id="IPR001849">
    <property type="entry name" value="PH_domain"/>
</dbReference>
<evidence type="ECO:0000259" key="2">
    <source>
        <dbReference type="PROSITE" id="PS50003"/>
    </source>
</evidence>
<dbReference type="InterPro" id="IPR036872">
    <property type="entry name" value="CH_dom_sf"/>
</dbReference>
<feature type="compositionally biased region" description="Low complexity" evidence="1">
    <location>
        <begin position="133"/>
        <end position="146"/>
    </location>
</feature>
<dbReference type="SUPFAM" id="SSF50729">
    <property type="entry name" value="PH domain-like"/>
    <property type="match status" value="1"/>
</dbReference>
<dbReference type="GO" id="GO:0051015">
    <property type="term" value="F:actin filament binding"/>
    <property type="evidence" value="ECO:0007669"/>
    <property type="project" value="TreeGrafter"/>
</dbReference>